<dbReference type="RefSeq" id="XP_010242524.1">
    <property type="nucleotide sequence ID" value="XM_010244222.2"/>
</dbReference>
<evidence type="ECO:0000313" key="1">
    <source>
        <dbReference type="Proteomes" id="UP000189703"/>
    </source>
</evidence>
<dbReference type="GO" id="GO:0048306">
    <property type="term" value="F:calcium-dependent protein binding"/>
    <property type="evidence" value="ECO:0000318"/>
    <property type="project" value="GO_Central"/>
</dbReference>
<dbReference type="InterPro" id="IPR011992">
    <property type="entry name" value="EF-hand-dom_pair"/>
</dbReference>
<dbReference type="InterPro" id="IPR002048">
    <property type="entry name" value="EF_hand_dom"/>
</dbReference>
<dbReference type="GeneID" id="104586853"/>
<accession>A0A1U7Z549</accession>
<evidence type="ECO:0000313" key="2">
    <source>
        <dbReference type="RefSeq" id="XP_010242524.1"/>
    </source>
</evidence>
<dbReference type="eggNOG" id="ENOG502RXKC">
    <property type="taxonomic scope" value="Eukaryota"/>
</dbReference>
<dbReference type="OMA" id="GNGWRER"/>
<dbReference type="GO" id="GO:0005509">
    <property type="term" value="F:calcium ion binding"/>
    <property type="evidence" value="ECO:0000318"/>
    <property type="project" value="GO_Central"/>
</dbReference>
<dbReference type="PROSITE" id="PS50222">
    <property type="entry name" value="EF_HAND_2"/>
    <property type="match status" value="1"/>
</dbReference>
<dbReference type="SUPFAM" id="SSF47473">
    <property type="entry name" value="EF-hand"/>
    <property type="match status" value="1"/>
</dbReference>
<name>A0A1U7Z549_NELNU</name>
<dbReference type="AlphaFoldDB" id="A0A1U7Z549"/>
<proteinExistence type="predicted"/>
<keyword evidence="1" id="KW-1185">Reference proteome</keyword>
<dbReference type="Gene3D" id="1.10.238.10">
    <property type="entry name" value="EF-hand"/>
    <property type="match status" value="1"/>
</dbReference>
<dbReference type="FunCoup" id="A0A1U7Z549">
    <property type="interactions" value="1484"/>
</dbReference>
<dbReference type="PANTHER" id="PTHR37754:SF4">
    <property type="entry name" value="EF-HAND DOMAIN-CONTAINING PROTEIN"/>
    <property type="match status" value="1"/>
</dbReference>
<protein>
    <submittedName>
        <fullName evidence="2">Uncharacterized protein LOC104586853</fullName>
    </submittedName>
</protein>
<gene>
    <name evidence="2" type="primary">LOC104586853</name>
</gene>
<sequence length="169" mass="19082">MGQILGSLQEKFQGKEWRKRQLRKIIVKIFNRFKNESGKVSLTSEELYIAVLLVYSDINKYLPGRHIDPPSMDEVKAMKEKYDLNLDGELDCEEFVEFFQKLTINTLTVVSQNLIIALVVAPIIALVAKKATEDVPSVGTVVQRVPNSIYATVVTLAVVLFQKVGKEIK</sequence>
<dbReference type="Proteomes" id="UP000189703">
    <property type="component" value="Unplaced"/>
</dbReference>
<dbReference type="PANTHER" id="PTHR37754">
    <property type="entry name" value="CALCIUM ION-BINDING PROTEIN"/>
    <property type="match status" value="1"/>
</dbReference>
<dbReference type="OrthoDB" id="47513at2759"/>
<organism evidence="1 2">
    <name type="scientific">Nelumbo nucifera</name>
    <name type="common">Sacred lotus</name>
    <dbReference type="NCBI Taxonomy" id="4432"/>
    <lineage>
        <taxon>Eukaryota</taxon>
        <taxon>Viridiplantae</taxon>
        <taxon>Streptophyta</taxon>
        <taxon>Embryophyta</taxon>
        <taxon>Tracheophyta</taxon>
        <taxon>Spermatophyta</taxon>
        <taxon>Magnoliopsida</taxon>
        <taxon>Proteales</taxon>
        <taxon>Nelumbonaceae</taxon>
        <taxon>Nelumbo</taxon>
    </lineage>
</organism>
<dbReference type="KEGG" id="nnu:104586853"/>
<reference evidence="2" key="1">
    <citation type="submission" date="2025-08" db="UniProtKB">
        <authorList>
            <consortium name="RefSeq"/>
        </authorList>
    </citation>
    <scope>IDENTIFICATION</scope>
</reference>